<feature type="compositionally biased region" description="Polar residues" evidence="3">
    <location>
        <begin position="150"/>
        <end position="173"/>
    </location>
</feature>
<keyword evidence="5" id="KW-1185">Reference proteome</keyword>
<accession>A0A1V8SPR0</accession>
<dbReference type="GO" id="GO:0016491">
    <property type="term" value="F:oxidoreductase activity"/>
    <property type="evidence" value="ECO:0007669"/>
    <property type="project" value="UniProtKB-KW"/>
</dbReference>
<protein>
    <submittedName>
        <fullName evidence="4">Uncharacterized protein</fullName>
    </submittedName>
</protein>
<evidence type="ECO:0000313" key="5">
    <source>
        <dbReference type="Proteomes" id="UP000192596"/>
    </source>
</evidence>
<organism evidence="4 5">
    <name type="scientific">Cryoendolithus antarcticus</name>
    <dbReference type="NCBI Taxonomy" id="1507870"/>
    <lineage>
        <taxon>Eukaryota</taxon>
        <taxon>Fungi</taxon>
        <taxon>Dikarya</taxon>
        <taxon>Ascomycota</taxon>
        <taxon>Pezizomycotina</taxon>
        <taxon>Dothideomycetes</taxon>
        <taxon>Dothideomycetidae</taxon>
        <taxon>Cladosporiales</taxon>
        <taxon>Cladosporiaceae</taxon>
        <taxon>Cryoendolithus</taxon>
    </lineage>
</organism>
<keyword evidence="1" id="KW-0560">Oxidoreductase</keyword>
<proteinExistence type="inferred from homology"/>
<feature type="region of interest" description="Disordered" evidence="3">
    <location>
        <begin position="148"/>
        <end position="173"/>
    </location>
</feature>
<dbReference type="Proteomes" id="UP000192596">
    <property type="component" value="Unassembled WGS sequence"/>
</dbReference>
<comment type="similarity">
    <text evidence="2">Belongs to the asaB hydroxylase/desaturase family.</text>
</comment>
<dbReference type="EMBL" id="NAJO01000032">
    <property type="protein sequence ID" value="OQO01050.1"/>
    <property type="molecule type" value="Genomic_DNA"/>
</dbReference>
<dbReference type="OrthoDB" id="412788at2759"/>
<dbReference type="NCBIfam" id="NF041278">
    <property type="entry name" value="CmcJ_NvfI_EfuI"/>
    <property type="match status" value="1"/>
</dbReference>
<dbReference type="PANTHER" id="PTHR34598">
    <property type="entry name" value="BLL6449 PROTEIN"/>
    <property type="match status" value="1"/>
</dbReference>
<name>A0A1V8SPR0_9PEZI</name>
<dbReference type="STRING" id="1507870.A0A1V8SPR0"/>
<evidence type="ECO:0000313" key="4">
    <source>
        <dbReference type="EMBL" id="OQO01050.1"/>
    </source>
</evidence>
<evidence type="ECO:0000256" key="3">
    <source>
        <dbReference type="SAM" id="MobiDB-lite"/>
    </source>
</evidence>
<dbReference type="InterPro" id="IPR044053">
    <property type="entry name" value="AsaB-like"/>
</dbReference>
<comment type="caution">
    <text evidence="4">The sequence shown here is derived from an EMBL/GenBank/DDBJ whole genome shotgun (WGS) entry which is preliminary data.</text>
</comment>
<gene>
    <name evidence="4" type="ORF">B0A48_13293</name>
</gene>
<evidence type="ECO:0000256" key="1">
    <source>
        <dbReference type="ARBA" id="ARBA00023002"/>
    </source>
</evidence>
<dbReference type="AlphaFoldDB" id="A0A1V8SPR0"/>
<reference evidence="5" key="1">
    <citation type="submission" date="2017-03" db="EMBL/GenBank/DDBJ databases">
        <title>Genomes of endolithic fungi from Antarctica.</title>
        <authorList>
            <person name="Coleine C."/>
            <person name="Masonjones S."/>
            <person name="Stajich J.E."/>
        </authorList>
    </citation>
    <scope>NUCLEOTIDE SEQUENCE [LARGE SCALE GENOMIC DNA]</scope>
    <source>
        <strain evidence="5">CCFEE 5527</strain>
    </source>
</reference>
<dbReference type="PANTHER" id="PTHR34598:SF3">
    <property type="entry name" value="OXIDOREDUCTASE AN1597"/>
    <property type="match status" value="1"/>
</dbReference>
<dbReference type="InParanoid" id="A0A1V8SPR0"/>
<evidence type="ECO:0000256" key="2">
    <source>
        <dbReference type="ARBA" id="ARBA00023604"/>
    </source>
</evidence>
<sequence length="419" mass="46960">MSKPCRDGPTAAAETGYPGSGKIVIESIASHKPQDIEVTLRYLAKDPLYDHIKPLQVTPNFATTAHLSNVQLTSGPPEILHDVLDHFHFSLDTHGFRYVHAPTDFSAWTSQSDLTSSYLSELDHVLRENVDGCDEILFYDLRTRHALPSGSRTSEGLSSNPFARQVHTDNTPSSALEKIQQLTDMKAEFLLRSRCRLINLWRPIKHPVFDCGLAVASGASLRAGDVRECDRRRADTGAYWDTMGVVQYRPGFEWYYLSNHSPDDMILFKNFDSDESLDAKICLHTAFDLPPESISANAPQRESIEVRALVFTFPPPSLGRLQPSAPLLPLIKPALKLDSGYEPDQLTSSLHSLAVRTDIDECTEVKDAELLLRKRRIRDLEQMVRDLAREGHDLRAQSAVQQGRIRDLEALVDRPVVSP</sequence>